<evidence type="ECO:0000313" key="3">
    <source>
        <dbReference type="WBParaSite" id="SPAL_0001779800.1"/>
    </source>
</evidence>
<feature type="compositionally biased region" description="Basic and acidic residues" evidence="1">
    <location>
        <begin position="1"/>
        <end position="26"/>
    </location>
</feature>
<accession>A0A0N5CIZ2</accession>
<reference evidence="3" key="1">
    <citation type="submission" date="2017-02" db="UniProtKB">
        <authorList>
            <consortium name="WormBaseParasite"/>
        </authorList>
    </citation>
    <scope>IDENTIFICATION</scope>
</reference>
<evidence type="ECO:0000313" key="2">
    <source>
        <dbReference type="Proteomes" id="UP000046392"/>
    </source>
</evidence>
<keyword evidence="2" id="KW-1185">Reference proteome</keyword>
<dbReference type="WBParaSite" id="SPAL_0001779800.1">
    <property type="protein sequence ID" value="SPAL_0001779800.1"/>
    <property type="gene ID" value="SPAL_0001779800"/>
</dbReference>
<evidence type="ECO:0000256" key="1">
    <source>
        <dbReference type="SAM" id="MobiDB-lite"/>
    </source>
</evidence>
<dbReference type="STRING" id="174720.A0A0N5CIZ2"/>
<proteinExistence type="predicted"/>
<organism evidence="2 3">
    <name type="scientific">Strongyloides papillosus</name>
    <name type="common">Intestinal threadworm</name>
    <dbReference type="NCBI Taxonomy" id="174720"/>
    <lineage>
        <taxon>Eukaryota</taxon>
        <taxon>Metazoa</taxon>
        <taxon>Ecdysozoa</taxon>
        <taxon>Nematoda</taxon>
        <taxon>Chromadorea</taxon>
        <taxon>Rhabditida</taxon>
        <taxon>Tylenchina</taxon>
        <taxon>Panagrolaimomorpha</taxon>
        <taxon>Strongyloidoidea</taxon>
        <taxon>Strongyloididae</taxon>
        <taxon>Strongyloides</taxon>
    </lineage>
</organism>
<sequence>KIQEKKEKGRKEIEERKEKERQEKAFERHKKKDKPLTNEDSTVKSAHHSNFDNSKVPGVCLHGNKCISGFDNSGHYVNSVNTQLNSTPSRVAKKQVKESLLREREAEEVALRSERNSLKNLIDSDPRDLELWLKFLKLQDKKSKFKGDLVNVSCEIKLSIVEKAMQNIGSKCVELKIENPLISFM</sequence>
<protein>
    <submittedName>
        <fullName evidence="3">Cactin_mid domain-containing protein</fullName>
    </submittedName>
</protein>
<feature type="region of interest" description="Disordered" evidence="1">
    <location>
        <begin position="1"/>
        <end position="55"/>
    </location>
</feature>
<dbReference type="AlphaFoldDB" id="A0A0N5CIZ2"/>
<name>A0A0N5CIZ2_STREA</name>
<dbReference type="Proteomes" id="UP000046392">
    <property type="component" value="Unplaced"/>
</dbReference>